<dbReference type="GO" id="GO:0003855">
    <property type="term" value="F:3-dehydroquinate dehydratase activity"/>
    <property type="evidence" value="ECO:0007669"/>
    <property type="project" value="UniProtKB-UniRule"/>
</dbReference>
<organism evidence="12 13">
    <name type="scientific">Ferrimonas sediminum</name>
    <dbReference type="NCBI Taxonomy" id="718193"/>
    <lineage>
        <taxon>Bacteria</taxon>
        <taxon>Pseudomonadati</taxon>
        <taxon>Pseudomonadota</taxon>
        <taxon>Gammaproteobacteria</taxon>
        <taxon>Alteromonadales</taxon>
        <taxon>Ferrimonadaceae</taxon>
        <taxon>Ferrimonas</taxon>
    </lineage>
</organism>
<dbReference type="GO" id="GO:0008652">
    <property type="term" value="P:amino acid biosynthetic process"/>
    <property type="evidence" value="ECO:0007669"/>
    <property type="project" value="UniProtKB-KW"/>
</dbReference>
<dbReference type="Pfam" id="PF01220">
    <property type="entry name" value="DHquinase_II"/>
    <property type="match status" value="1"/>
</dbReference>
<evidence type="ECO:0000256" key="8">
    <source>
        <dbReference type="HAMAP-Rule" id="MF_00169"/>
    </source>
</evidence>
<dbReference type="NCBIfam" id="NF003806">
    <property type="entry name" value="PRK05395.1-3"/>
    <property type="match status" value="1"/>
</dbReference>
<keyword evidence="8" id="KW-0028">Amino-acid biosynthesis</keyword>
<evidence type="ECO:0000256" key="5">
    <source>
        <dbReference type="ARBA" id="ARBA00011193"/>
    </source>
</evidence>
<feature type="binding site" evidence="8 10">
    <location>
        <position position="75"/>
    </location>
    <ligand>
        <name>substrate</name>
    </ligand>
</feature>
<dbReference type="NCBIfam" id="TIGR01088">
    <property type="entry name" value="aroQ"/>
    <property type="match status" value="1"/>
</dbReference>
<dbReference type="OrthoDB" id="9790793at2"/>
<evidence type="ECO:0000256" key="6">
    <source>
        <dbReference type="ARBA" id="ARBA00012060"/>
    </source>
</evidence>
<feature type="binding site" evidence="8 10">
    <location>
        <begin position="102"/>
        <end position="103"/>
    </location>
    <ligand>
        <name>substrate</name>
    </ligand>
</feature>
<dbReference type="NCBIfam" id="NF003807">
    <property type="entry name" value="PRK05395.1-4"/>
    <property type="match status" value="1"/>
</dbReference>
<dbReference type="Proteomes" id="UP000199527">
    <property type="component" value="Unassembled WGS sequence"/>
</dbReference>
<reference evidence="13" key="1">
    <citation type="submission" date="2016-10" db="EMBL/GenBank/DDBJ databases">
        <authorList>
            <person name="Varghese N."/>
            <person name="Submissions S."/>
        </authorList>
    </citation>
    <scope>NUCLEOTIDE SEQUENCE [LARGE SCALE GENOMIC DNA]</scope>
    <source>
        <strain evidence="13">DSM 23317</strain>
    </source>
</reference>
<dbReference type="GO" id="GO:0019631">
    <property type="term" value="P:quinate catabolic process"/>
    <property type="evidence" value="ECO:0007669"/>
    <property type="project" value="TreeGrafter"/>
</dbReference>
<keyword evidence="7 8" id="KW-0456">Lyase</keyword>
<dbReference type="NCBIfam" id="NF003804">
    <property type="entry name" value="PRK05395.1-1"/>
    <property type="match status" value="1"/>
</dbReference>
<keyword evidence="8" id="KW-0057">Aromatic amino acid biosynthesis</keyword>
<evidence type="ECO:0000256" key="4">
    <source>
        <dbReference type="ARBA" id="ARBA00011037"/>
    </source>
</evidence>
<dbReference type="PROSITE" id="PS01029">
    <property type="entry name" value="DEHYDROQUINASE_II"/>
    <property type="match status" value="1"/>
</dbReference>
<feature type="binding site" evidence="8 10">
    <location>
        <position position="112"/>
    </location>
    <ligand>
        <name>substrate</name>
    </ligand>
</feature>
<feature type="site" description="Transition state stabilizer" evidence="8 11">
    <location>
        <position position="21"/>
    </location>
</feature>
<dbReference type="GO" id="GO:0009073">
    <property type="term" value="P:aromatic amino acid family biosynthetic process"/>
    <property type="evidence" value="ECO:0007669"/>
    <property type="project" value="UniProtKB-KW"/>
</dbReference>
<dbReference type="SUPFAM" id="SSF52304">
    <property type="entry name" value="Type II 3-dehydroquinate dehydratase"/>
    <property type="match status" value="1"/>
</dbReference>
<dbReference type="InterPro" id="IPR001874">
    <property type="entry name" value="DHquinase_II"/>
</dbReference>
<name>A0A1G8KN98_9GAMM</name>
<evidence type="ECO:0000256" key="7">
    <source>
        <dbReference type="ARBA" id="ARBA00023239"/>
    </source>
</evidence>
<feature type="binding site" evidence="8 10">
    <location>
        <position position="88"/>
    </location>
    <ligand>
        <name>substrate</name>
    </ligand>
</feature>
<evidence type="ECO:0000256" key="1">
    <source>
        <dbReference type="ARBA" id="ARBA00001864"/>
    </source>
</evidence>
<dbReference type="InterPro" id="IPR018509">
    <property type="entry name" value="DHquinase_II_CS"/>
</dbReference>
<comment type="subunit">
    <text evidence="5 8">Homododecamer.</text>
</comment>
<accession>A0A1G8KN98</accession>
<dbReference type="EC" id="4.2.1.10" evidence="6 8"/>
<keyword evidence="13" id="KW-1185">Reference proteome</keyword>
<dbReference type="PIRSF" id="PIRSF001399">
    <property type="entry name" value="DHquinase_II"/>
    <property type="match status" value="1"/>
</dbReference>
<feature type="binding site" evidence="8 10">
    <location>
        <position position="81"/>
    </location>
    <ligand>
        <name>substrate</name>
    </ligand>
</feature>
<dbReference type="PANTHER" id="PTHR21272">
    <property type="entry name" value="CATABOLIC 3-DEHYDROQUINASE"/>
    <property type="match status" value="1"/>
</dbReference>
<protein>
    <recommendedName>
        <fullName evidence="6 8">3-dehydroquinate dehydratase</fullName>
        <shortName evidence="8">3-dehydroquinase</shortName>
        <ecNumber evidence="6 8">4.2.1.10</ecNumber>
    </recommendedName>
    <alternativeName>
        <fullName evidence="8">Type II DHQase</fullName>
    </alternativeName>
</protein>
<dbReference type="NCBIfam" id="NF003805">
    <property type="entry name" value="PRK05395.1-2"/>
    <property type="match status" value="1"/>
</dbReference>
<comment type="similarity">
    <text evidence="4 8">Belongs to the type-II 3-dehydroquinase family.</text>
</comment>
<evidence type="ECO:0000256" key="2">
    <source>
        <dbReference type="ARBA" id="ARBA00003924"/>
    </source>
</evidence>
<feature type="active site" description="Proton acceptor" evidence="8 9">
    <location>
        <position position="26"/>
    </location>
</feature>
<sequence>MAKQKRILLVNGPNLNMLGRREPGHYGHQTLNDIVTGLTKSAENHQLSLSHIQSNSEAELIDAIHHTEVDFIIINPAAFTHTSVALRDALLSVSTPFIEVHLSNVHAREAFRHHSYFSDVAVGVICGLGADGYQFALQSAANYLNRAS</sequence>
<evidence type="ECO:0000256" key="10">
    <source>
        <dbReference type="PIRSR" id="PIRSR001399-2"/>
    </source>
</evidence>
<dbReference type="HAMAP" id="MF_00169">
    <property type="entry name" value="AroQ"/>
    <property type="match status" value="1"/>
</dbReference>
<evidence type="ECO:0000313" key="13">
    <source>
        <dbReference type="Proteomes" id="UP000199527"/>
    </source>
</evidence>
<evidence type="ECO:0000256" key="11">
    <source>
        <dbReference type="PIRSR" id="PIRSR001399-3"/>
    </source>
</evidence>
<dbReference type="PANTHER" id="PTHR21272:SF3">
    <property type="entry name" value="CATABOLIC 3-DEHYDROQUINASE"/>
    <property type="match status" value="1"/>
</dbReference>
<dbReference type="EMBL" id="FNEM01000001">
    <property type="protein sequence ID" value="SDI44873.1"/>
    <property type="molecule type" value="Genomic_DNA"/>
</dbReference>
<dbReference type="Gene3D" id="3.40.50.9100">
    <property type="entry name" value="Dehydroquinase, class II"/>
    <property type="match status" value="1"/>
</dbReference>
<evidence type="ECO:0000256" key="9">
    <source>
        <dbReference type="PIRSR" id="PIRSR001399-1"/>
    </source>
</evidence>
<comment type="pathway">
    <text evidence="3 8">Metabolic intermediate biosynthesis; chorismate biosynthesis; chorismate from D-erythrose 4-phosphate and phosphoenolpyruvate: step 3/7.</text>
</comment>
<dbReference type="AlphaFoldDB" id="A0A1G8KN98"/>
<feature type="active site" description="Proton donor" evidence="8 9">
    <location>
        <position position="101"/>
    </location>
</feature>
<gene>
    <name evidence="8" type="primary">aroQ</name>
    <name evidence="12" type="ORF">SAMN04488540_101432</name>
</gene>
<dbReference type="RefSeq" id="WP_090361196.1">
    <property type="nucleotide sequence ID" value="NZ_FNEM01000001.1"/>
</dbReference>
<dbReference type="CDD" id="cd00466">
    <property type="entry name" value="DHQase_II"/>
    <property type="match status" value="1"/>
</dbReference>
<dbReference type="UniPathway" id="UPA00053">
    <property type="reaction ID" value="UER00086"/>
</dbReference>
<proteinExistence type="inferred from homology"/>
<evidence type="ECO:0000256" key="3">
    <source>
        <dbReference type="ARBA" id="ARBA00004902"/>
    </source>
</evidence>
<comment type="function">
    <text evidence="2 8">Catalyzes a trans-dehydration via an enolate intermediate.</text>
</comment>
<comment type="catalytic activity">
    <reaction evidence="1 8">
        <text>3-dehydroquinate = 3-dehydroshikimate + H2O</text>
        <dbReference type="Rhea" id="RHEA:21096"/>
        <dbReference type="ChEBI" id="CHEBI:15377"/>
        <dbReference type="ChEBI" id="CHEBI:16630"/>
        <dbReference type="ChEBI" id="CHEBI:32364"/>
        <dbReference type="EC" id="4.2.1.10"/>
    </reaction>
</comment>
<dbReference type="InterPro" id="IPR036441">
    <property type="entry name" value="DHquinase_II_sf"/>
</dbReference>
<dbReference type="GO" id="GO:0009423">
    <property type="term" value="P:chorismate biosynthetic process"/>
    <property type="evidence" value="ECO:0007669"/>
    <property type="project" value="UniProtKB-UniRule"/>
</dbReference>
<evidence type="ECO:0000313" key="12">
    <source>
        <dbReference type="EMBL" id="SDI44873.1"/>
    </source>
</evidence>